<organism evidence="11 12">
    <name type="scientific">Lentzea tibetensis</name>
    <dbReference type="NCBI Taxonomy" id="2591470"/>
    <lineage>
        <taxon>Bacteria</taxon>
        <taxon>Bacillati</taxon>
        <taxon>Actinomycetota</taxon>
        <taxon>Actinomycetes</taxon>
        <taxon>Pseudonocardiales</taxon>
        <taxon>Pseudonocardiaceae</taxon>
        <taxon>Lentzea</taxon>
    </lineage>
</organism>
<dbReference type="SUPFAM" id="SSF53474">
    <property type="entry name" value="alpha/beta-Hydrolases"/>
    <property type="match status" value="1"/>
</dbReference>
<dbReference type="InterPro" id="IPR013736">
    <property type="entry name" value="Xaa-Pro_dipept_C"/>
</dbReference>
<dbReference type="InterPro" id="IPR029058">
    <property type="entry name" value="AB_hydrolase_fold"/>
</dbReference>
<dbReference type="NCBIfam" id="TIGR00976">
    <property type="entry name" value="CocE_NonD"/>
    <property type="match status" value="1"/>
</dbReference>
<dbReference type="OrthoDB" id="5240615at2"/>
<dbReference type="GO" id="GO:0008236">
    <property type="term" value="F:serine-type peptidase activity"/>
    <property type="evidence" value="ECO:0007669"/>
    <property type="project" value="UniProtKB-KW"/>
</dbReference>
<reference evidence="11 12" key="1">
    <citation type="submission" date="2019-07" db="EMBL/GenBank/DDBJ databases">
        <title>Lentzea xizangensis sp. nov., isolated from Qinghai-Tibetan Plateau Soils.</title>
        <authorList>
            <person name="Huang J."/>
        </authorList>
    </citation>
    <scope>NUCLEOTIDE SEQUENCE [LARGE SCALE GENOMIC DNA]</scope>
    <source>
        <strain evidence="11 12">FXJ1.1311</strain>
    </source>
</reference>
<evidence type="ECO:0000256" key="9">
    <source>
        <dbReference type="SAM" id="SignalP"/>
    </source>
</evidence>
<dbReference type="InterPro" id="IPR000383">
    <property type="entry name" value="Xaa-Pro-like_dom"/>
</dbReference>
<evidence type="ECO:0000256" key="3">
    <source>
        <dbReference type="ARBA" id="ARBA00012463"/>
    </source>
</evidence>
<comment type="caution">
    <text evidence="11">The sequence shown here is derived from an EMBL/GenBank/DDBJ whole genome shotgun (WGS) entry which is preliminary data.</text>
</comment>
<evidence type="ECO:0000313" key="12">
    <source>
        <dbReference type="Proteomes" id="UP000316639"/>
    </source>
</evidence>
<dbReference type="Pfam" id="PF02129">
    <property type="entry name" value="Peptidase_S15"/>
    <property type="match status" value="1"/>
</dbReference>
<dbReference type="Gene3D" id="3.40.50.1820">
    <property type="entry name" value="alpha/beta hydrolase"/>
    <property type="match status" value="2"/>
</dbReference>
<evidence type="ECO:0000256" key="7">
    <source>
        <dbReference type="ARBA" id="ARBA00022825"/>
    </source>
</evidence>
<gene>
    <name evidence="11" type="ORF">FKR81_22515</name>
</gene>
<dbReference type="Proteomes" id="UP000316639">
    <property type="component" value="Unassembled WGS sequence"/>
</dbReference>
<dbReference type="InterPro" id="IPR008252">
    <property type="entry name" value="Pept_S15_Xpro"/>
</dbReference>
<comment type="similarity">
    <text evidence="2">Belongs to the peptidase S15 family.</text>
</comment>
<feature type="chain" id="PRO_5022244277" description="Xaa-Pro dipeptidyl-peptidase" evidence="9">
    <location>
        <begin position="40"/>
        <end position="601"/>
    </location>
</feature>
<keyword evidence="12" id="KW-1185">Reference proteome</keyword>
<dbReference type="InterPro" id="IPR008979">
    <property type="entry name" value="Galactose-bd-like_sf"/>
</dbReference>
<keyword evidence="9" id="KW-0732">Signal</keyword>
<keyword evidence="4" id="KW-0031">Aminopeptidase</keyword>
<dbReference type="GO" id="GO:0006508">
    <property type="term" value="P:proteolysis"/>
    <property type="evidence" value="ECO:0007669"/>
    <property type="project" value="UniProtKB-KW"/>
</dbReference>
<name>A0A563ER77_9PSEU</name>
<dbReference type="InterPro" id="IPR005674">
    <property type="entry name" value="CocE/Ser_esterase"/>
</dbReference>
<evidence type="ECO:0000256" key="1">
    <source>
        <dbReference type="ARBA" id="ARBA00000123"/>
    </source>
</evidence>
<keyword evidence="7" id="KW-0720">Serine protease</keyword>
<keyword evidence="5" id="KW-0645">Protease</keyword>
<evidence type="ECO:0000259" key="10">
    <source>
        <dbReference type="SMART" id="SM00939"/>
    </source>
</evidence>
<sequence length="601" mass="66635">MSVSTASTSPKLHVRARPSRAVKTLVTLLLLGLTPPSPAAPQLTQPIYSYADAIRETVYVESTIDGDGDGRLDRIVADVIRPRTTKKIPVLMGASPYHAPWSNMTAFNEDQVVPHDSGHKDLVDDGHPDLFPYFYDNYFVPRGYAVVAVDMAGTRFSEGCPDLGGPNEVLGTKAVIDWLGGRAKAFDRDGRRVTPDWTTGNVGMYGTSWDGTLPQYVATTDVPNLKTIVPNGAISSWYDYTRVDGIKRSPDHADWLADLVMSTQSRPKCAEEHAELVRRAEQNADYNSFWAERNITDDAHKVKAAVFAIHGLNDTNVTTRHFSRWWQNLKAPRKLWLSQSGHANPHYFAPDRYVATVHRWFDHWLRGIDTGIMREPAVDVERSPQIWESSRTWPVPGTQRTIALGGQVFTDDPELTRDQLVGPEGEGHRLLHVTEPLTSDSRMSGTPKITLRVSANVPNTPLNAFLVDLGEDTRVVDDGWGLQVVAGPERCFGEGLGADTGCYRNYEYATKTAPYRIVTRGTLDAAHRYTLSRAFPLTPGVPETFRWELQPNDYVFKAGHRIGVVIAANNAAGPSWPYRPAQPSGEITVRSGSISLPIARR</sequence>
<evidence type="ECO:0000256" key="8">
    <source>
        <dbReference type="ARBA" id="ARBA00030045"/>
    </source>
</evidence>
<feature type="domain" description="Xaa-Pro dipeptidyl-peptidase C-terminal" evidence="10">
    <location>
        <begin position="358"/>
        <end position="597"/>
    </location>
</feature>
<evidence type="ECO:0000256" key="4">
    <source>
        <dbReference type="ARBA" id="ARBA00022438"/>
    </source>
</evidence>
<comment type="catalytic activity">
    <reaction evidence="1">
        <text>Hydrolyzes Xaa-Pro-|- bonds to release unblocked, N-terminal dipeptides from substrates including Ala-Pro-|-p-nitroanilide and (sequentially) Tyr-Pro-|-Phe-Pro-|-Gly-Pro-|-Ile.</text>
        <dbReference type="EC" id="3.4.14.11"/>
    </reaction>
</comment>
<evidence type="ECO:0000256" key="6">
    <source>
        <dbReference type="ARBA" id="ARBA00022801"/>
    </source>
</evidence>
<dbReference type="Pfam" id="PF08530">
    <property type="entry name" value="PepX_C"/>
    <property type="match status" value="1"/>
</dbReference>
<protein>
    <recommendedName>
        <fullName evidence="3">Xaa-Pro dipeptidyl-peptidase</fullName>
        <ecNumber evidence="3">3.4.14.11</ecNumber>
    </recommendedName>
    <alternativeName>
        <fullName evidence="8">X-prolyl-dipeptidyl aminopeptidase</fullName>
    </alternativeName>
</protein>
<dbReference type="GO" id="GO:0008239">
    <property type="term" value="F:dipeptidyl-peptidase activity"/>
    <property type="evidence" value="ECO:0007669"/>
    <property type="project" value="UniProtKB-EC"/>
</dbReference>
<dbReference type="PRINTS" id="PR00923">
    <property type="entry name" value="LACTOPTASE"/>
</dbReference>
<dbReference type="GO" id="GO:0004177">
    <property type="term" value="F:aminopeptidase activity"/>
    <property type="evidence" value="ECO:0007669"/>
    <property type="project" value="UniProtKB-KW"/>
</dbReference>
<evidence type="ECO:0000313" key="11">
    <source>
        <dbReference type="EMBL" id="TWP50005.1"/>
    </source>
</evidence>
<dbReference type="SMART" id="SM00939">
    <property type="entry name" value="PepX_C"/>
    <property type="match status" value="1"/>
</dbReference>
<dbReference type="SUPFAM" id="SSF49785">
    <property type="entry name" value="Galactose-binding domain-like"/>
    <property type="match status" value="1"/>
</dbReference>
<dbReference type="AlphaFoldDB" id="A0A563ER77"/>
<keyword evidence="6 11" id="KW-0378">Hydrolase</keyword>
<feature type="signal peptide" evidence="9">
    <location>
        <begin position="1"/>
        <end position="39"/>
    </location>
</feature>
<dbReference type="EMBL" id="VOBR01000014">
    <property type="protein sequence ID" value="TWP50005.1"/>
    <property type="molecule type" value="Genomic_DNA"/>
</dbReference>
<evidence type="ECO:0000256" key="2">
    <source>
        <dbReference type="ARBA" id="ARBA00010819"/>
    </source>
</evidence>
<dbReference type="EC" id="3.4.14.11" evidence="3"/>
<accession>A0A563ER77</accession>
<proteinExistence type="inferred from homology"/>
<evidence type="ECO:0000256" key="5">
    <source>
        <dbReference type="ARBA" id="ARBA00022670"/>
    </source>
</evidence>